<keyword evidence="4" id="KW-1003">Cell membrane</keyword>
<keyword evidence="7 8" id="KW-0472">Membrane</keyword>
<feature type="transmembrane region" description="Helical" evidence="8">
    <location>
        <begin position="73"/>
        <end position="94"/>
    </location>
</feature>
<keyword evidence="5 8" id="KW-0812">Transmembrane</keyword>
<dbReference type="RefSeq" id="WP_011884630.1">
    <property type="nucleotide sequence ID" value="NC_023030.2"/>
</dbReference>
<evidence type="ECO:0000256" key="8">
    <source>
        <dbReference type="SAM" id="Phobius"/>
    </source>
</evidence>
<feature type="transmembrane region" description="Helical" evidence="8">
    <location>
        <begin position="139"/>
        <end position="161"/>
    </location>
</feature>
<dbReference type="PANTHER" id="PTHR43848:SF2">
    <property type="entry name" value="PUTRESCINE TRANSPORT SYSTEM PERMEASE PROTEIN POTI"/>
    <property type="match status" value="1"/>
</dbReference>
<feature type="domain" description="ABC transmembrane type-1" evidence="9">
    <location>
        <begin position="69"/>
        <end position="259"/>
    </location>
</feature>
<dbReference type="InterPro" id="IPR035906">
    <property type="entry name" value="MetI-like_sf"/>
</dbReference>
<dbReference type="eggNOG" id="COG1177">
    <property type="taxonomic scope" value="Bacteria"/>
</dbReference>
<dbReference type="AlphaFoldDB" id="A0A0F6CKW1"/>
<keyword evidence="6 8" id="KW-1133">Transmembrane helix</keyword>
<comment type="similarity">
    <text evidence="2">Belongs to the binding-protein-dependent transport system permease family. CysTW subfamily.</text>
</comment>
<name>A0A0F6CKW1_MYCGL</name>
<dbReference type="PROSITE" id="PS50928">
    <property type="entry name" value="ABC_TM1"/>
    <property type="match status" value="1"/>
</dbReference>
<dbReference type="InterPro" id="IPR051789">
    <property type="entry name" value="Bact_Polyamine_Transport"/>
</dbReference>
<dbReference type="Proteomes" id="UP000018735">
    <property type="component" value="Chromosome"/>
</dbReference>
<dbReference type="GO" id="GO:0005886">
    <property type="term" value="C:plasma membrane"/>
    <property type="evidence" value="ECO:0007669"/>
    <property type="project" value="UniProtKB-SubCell"/>
</dbReference>
<evidence type="ECO:0000256" key="3">
    <source>
        <dbReference type="ARBA" id="ARBA00022448"/>
    </source>
</evidence>
<protein>
    <submittedName>
        <fullName evidence="10">Spermidine/putrescine ABC transporter permease</fullName>
    </submittedName>
</protein>
<dbReference type="GO" id="GO:0055085">
    <property type="term" value="P:transmembrane transport"/>
    <property type="evidence" value="ECO:0007669"/>
    <property type="project" value="InterPro"/>
</dbReference>
<evidence type="ECO:0000313" key="11">
    <source>
        <dbReference type="Proteomes" id="UP000018735"/>
    </source>
</evidence>
<feature type="transmembrane region" description="Helical" evidence="8">
    <location>
        <begin position="114"/>
        <end position="133"/>
    </location>
</feature>
<feature type="transmembrane region" description="Helical" evidence="8">
    <location>
        <begin position="12"/>
        <end position="32"/>
    </location>
</feature>
<evidence type="ECO:0000256" key="5">
    <source>
        <dbReference type="ARBA" id="ARBA00022692"/>
    </source>
</evidence>
<evidence type="ECO:0000259" key="9">
    <source>
        <dbReference type="PROSITE" id="PS50928"/>
    </source>
</evidence>
<evidence type="ECO:0000313" key="10">
    <source>
        <dbReference type="EMBL" id="AHB99733.1"/>
    </source>
</evidence>
<organism evidence="10 11">
    <name type="scientific">Mycoplasmoides gallisepticum S6</name>
    <dbReference type="NCBI Taxonomy" id="1006581"/>
    <lineage>
        <taxon>Bacteria</taxon>
        <taxon>Bacillati</taxon>
        <taxon>Mycoplasmatota</taxon>
        <taxon>Mycoplasmoidales</taxon>
        <taxon>Mycoplasmoidaceae</taxon>
        <taxon>Mycoplasmoides</taxon>
    </lineage>
</organism>
<gene>
    <name evidence="10" type="primary">potC</name>
    <name evidence="10" type="ORF">GCW_02670</name>
</gene>
<dbReference type="InterPro" id="IPR000515">
    <property type="entry name" value="MetI-like"/>
</dbReference>
<dbReference type="EMBL" id="CP006916">
    <property type="protein sequence ID" value="AHB99733.1"/>
    <property type="molecule type" value="Genomic_DNA"/>
</dbReference>
<feature type="transmembrane region" description="Helical" evidence="8">
    <location>
        <begin position="191"/>
        <end position="210"/>
    </location>
</feature>
<accession>A0A0F6CKW1</accession>
<comment type="subcellular location">
    <subcellularLocation>
        <location evidence="1">Cell membrane</location>
        <topology evidence="1">Multi-pass membrane protein</topology>
    </subcellularLocation>
</comment>
<dbReference type="Gene3D" id="1.10.3720.10">
    <property type="entry name" value="MetI-like"/>
    <property type="match status" value="1"/>
</dbReference>
<evidence type="ECO:0000256" key="1">
    <source>
        <dbReference type="ARBA" id="ARBA00004651"/>
    </source>
</evidence>
<keyword evidence="3" id="KW-0813">Transport</keyword>
<dbReference type="KEGG" id="mgz:GCW_02670"/>
<feature type="transmembrane region" description="Helical" evidence="8">
    <location>
        <begin position="240"/>
        <end position="261"/>
    </location>
</feature>
<dbReference type="PANTHER" id="PTHR43848">
    <property type="entry name" value="PUTRESCINE TRANSPORT SYSTEM PERMEASE PROTEIN POTI"/>
    <property type="match status" value="1"/>
</dbReference>
<dbReference type="CDD" id="cd06261">
    <property type="entry name" value="TM_PBP2"/>
    <property type="match status" value="1"/>
</dbReference>
<evidence type="ECO:0000256" key="7">
    <source>
        <dbReference type="ARBA" id="ARBA00023136"/>
    </source>
</evidence>
<evidence type="ECO:0000256" key="6">
    <source>
        <dbReference type="ARBA" id="ARBA00022989"/>
    </source>
</evidence>
<evidence type="ECO:0000256" key="2">
    <source>
        <dbReference type="ARBA" id="ARBA00007069"/>
    </source>
</evidence>
<proteinExistence type="inferred from homology"/>
<sequence length="281" mass="30989">MNKLKSILRQSYIFIILLFIYLPLLIIVVLSFNGVTERGNVNVTFSQFNPNKAFDTYLALAEGDFLTPLTTSLIVAFVSTPISVFIATITAFGIWRNKKVYQKLMISASNTSIVVPDIIAGLSLIIFFIAVWVSLAQPLGLFTIIISHISISTPFALVSIYPRMLKMNPNLILASQDLGYNKIQTFFKITLSYLTPALIVGGLIAFATSFDDFIITSYVRGSARTIATELYSIAKGIKGWAIAFGAILVFIGILATAISVIKKAITERINYKEKVARSIHN</sequence>
<dbReference type="SUPFAM" id="SSF161098">
    <property type="entry name" value="MetI-like"/>
    <property type="match status" value="1"/>
</dbReference>
<dbReference type="HOGENOM" id="CLU_016047_3_0_14"/>
<evidence type="ECO:0000256" key="4">
    <source>
        <dbReference type="ARBA" id="ARBA00022475"/>
    </source>
</evidence>
<reference evidence="10 11" key="1">
    <citation type="journal article" date="2011" name="PLoS ONE">
        <title>Core proteome of the minimal cell: comparative proteomics of three mollicute species.</title>
        <authorList>
            <person name="Fisunov G.Y."/>
            <person name="Alexeev D.G."/>
            <person name="Bazaleev N.A."/>
            <person name="Ladygina V.G."/>
            <person name="Galyamina M.A."/>
            <person name="Kondratov I.G."/>
            <person name="Zhukova N.A."/>
            <person name="Serebryakova M.V."/>
            <person name="Demina I.A."/>
            <person name="Govorun V.M."/>
        </authorList>
    </citation>
    <scope>NUCLEOTIDE SEQUENCE [LARGE SCALE GENOMIC DNA]</scope>
    <source>
        <strain evidence="10 11">S6</strain>
    </source>
</reference>